<feature type="signal peptide" evidence="10">
    <location>
        <begin position="1"/>
        <end position="22"/>
    </location>
</feature>
<evidence type="ECO:0000256" key="10">
    <source>
        <dbReference type="SAM" id="SignalP"/>
    </source>
</evidence>
<protein>
    <recommendedName>
        <fullName evidence="11">TonB C-terminal domain-containing protein</fullName>
    </recommendedName>
</protein>
<dbReference type="AlphaFoldDB" id="A0A366KNE3"/>
<evidence type="ECO:0000256" key="4">
    <source>
        <dbReference type="ARBA" id="ARBA00022475"/>
    </source>
</evidence>
<dbReference type="PANTHER" id="PTHR33446">
    <property type="entry name" value="PROTEIN TONB-RELATED"/>
    <property type="match status" value="1"/>
</dbReference>
<dbReference type="GO" id="GO:0098797">
    <property type="term" value="C:plasma membrane protein complex"/>
    <property type="evidence" value="ECO:0007669"/>
    <property type="project" value="TreeGrafter"/>
</dbReference>
<accession>A0A366KNE3</accession>
<reference evidence="12 13" key="1">
    <citation type="submission" date="2018-07" db="EMBL/GenBank/DDBJ databases">
        <title>A draft genome of a endophytic bacteria, a new species of Pedobacter.</title>
        <authorList>
            <person name="Zhang Z.D."/>
            <person name="Chen Z.J."/>
        </authorList>
    </citation>
    <scope>NUCLEOTIDE SEQUENCE [LARGE SCALE GENOMIC DNA]</scope>
    <source>
        <strain evidence="12 13">RS10</strain>
    </source>
</reference>
<gene>
    <name evidence="12" type="ORF">DRW42_25730</name>
</gene>
<keyword evidence="10" id="KW-0732">Signal</keyword>
<dbReference type="GO" id="GO:0031992">
    <property type="term" value="F:energy transducer activity"/>
    <property type="evidence" value="ECO:0007669"/>
    <property type="project" value="TreeGrafter"/>
</dbReference>
<evidence type="ECO:0000256" key="5">
    <source>
        <dbReference type="ARBA" id="ARBA00022519"/>
    </source>
</evidence>
<dbReference type="InterPro" id="IPR037682">
    <property type="entry name" value="TonB_C"/>
</dbReference>
<dbReference type="GO" id="GO:0015031">
    <property type="term" value="P:protein transport"/>
    <property type="evidence" value="ECO:0007669"/>
    <property type="project" value="UniProtKB-KW"/>
</dbReference>
<feature type="domain" description="TonB C-terminal" evidence="11">
    <location>
        <begin position="244"/>
        <end position="333"/>
    </location>
</feature>
<dbReference type="GO" id="GO:0055085">
    <property type="term" value="P:transmembrane transport"/>
    <property type="evidence" value="ECO:0007669"/>
    <property type="project" value="InterPro"/>
</dbReference>
<evidence type="ECO:0000259" key="11">
    <source>
        <dbReference type="PROSITE" id="PS52015"/>
    </source>
</evidence>
<dbReference type="SUPFAM" id="SSF74653">
    <property type="entry name" value="TolA/TonB C-terminal domain"/>
    <property type="match status" value="1"/>
</dbReference>
<keyword evidence="13" id="KW-1185">Reference proteome</keyword>
<dbReference type="PANTHER" id="PTHR33446:SF2">
    <property type="entry name" value="PROTEIN TONB"/>
    <property type="match status" value="1"/>
</dbReference>
<keyword evidence="5" id="KW-0997">Cell inner membrane</keyword>
<comment type="similarity">
    <text evidence="2">Belongs to the TonB family.</text>
</comment>
<feature type="chain" id="PRO_5016629559" description="TonB C-terminal domain-containing protein" evidence="10">
    <location>
        <begin position="23"/>
        <end position="333"/>
    </location>
</feature>
<keyword evidence="6" id="KW-0812">Transmembrane</keyword>
<keyword evidence="9" id="KW-0472">Membrane</keyword>
<comment type="subcellular location">
    <subcellularLocation>
        <location evidence="1">Cell inner membrane</location>
        <topology evidence="1">Single-pass membrane protein</topology>
        <orientation evidence="1">Periplasmic side</orientation>
    </subcellularLocation>
</comment>
<evidence type="ECO:0000313" key="12">
    <source>
        <dbReference type="EMBL" id="RBQ02644.1"/>
    </source>
</evidence>
<dbReference type="Proteomes" id="UP000252081">
    <property type="component" value="Unassembled WGS sequence"/>
</dbReference>
<keyword evidence="7" id="KW-0653">Protein transport</keyword>
<dbReference type="RefSeq" id="WP_113951747.1">
    <property type="nucleotide sequence ID" value="NZ_QNQU01000033.1"/>
</dbReference>
<keyword evidence="3" id="KW-0813">Transport</keyword>
<dbReference type="SUPFAM" id="SSF82185">
    <property type="entry name" value="Histone H3 K4-specific methyltransferase SET7/9 N-terminal domain"/>
    <property type="match status" value="1"/>
</dbReference>
<organism evidence="12 13">
    <name type="scientific">Pedobacter miscanthi</name>
    <dbReference type="NCBI Taxonomy" id="2259170"/>
    <lineage>
        <taxon>Bacteria</taxon>
        <taxon>Pseudomonadati</taxon>
        <taxon>Bacteroidota</taxon>
        <taxon>Sphingobacteriia</taxon>
        <taxon>Sphingobacteriales</taxon>
        <taxon>Sphingobacteriaceae</taxon>
        <taxon>Pedobacter</taxon>
    </lineage>
</organism>
<evidence type="ECO:0000256" key="9">
    <source>
        <dbReference type="ARBA" id="ARBA00023136"/>
    </source>
</evidence>
<comment type="caution">
    <text evidence="12">The sequence shown here is derived from an EMBL/GenBank/DDBJ whole genome shotgun (WGS) entry which is preliminary data.</text>
</comment>
<dbReference type="Gene3D" id="2.20.110.10">
    <property type="entry name" value="Histone H3 K4-specific methyltransferase SET7/9 N-terminal domain"/>
    <property type="match status" value="1"/>
</dbReference>
<evidence type="ECO:0000256" key="8">
    <source>
        <dbReference type="ARBA" id="ARBA00022989"/>
    </source>
</evidence>
<dbReference type="EMBL" id="QNQU01000033">
    <property type="protein sequence ID" value="RBQ02644.1"/>
    <property type="molecule type" value="Genomic_DNA"/>
</dbReference>
<name>A0A366KNE3_9SPHI</name>
<proteinExistence type="inferred from homology"/>
<keyword evidence="8" id="KW-1133">Transmembrane helix</keyword>
<dbReference type="Gene3D" id="3.30.1150.10">
    <property type="match status" value="1"/>
</dbReference>
<dbReference type="OrthoDB" id="649093at2"/>
<dbReference type="InterPro" id="IPR006260">
    <property type="entry name" value="TonB/TolA_C"/>
</dbReference>
<dbReference type="PROSITE" id="PS52015">
    <property type="entry name" value="TONB_CTD"/>
    <property type="match status" value="1"/>
</dbReference>
<evidence type="ECO:0000256" key="1">
    <source>
        <dbReference type="ARBA" id="ARBA00004383"/>
    </source>
</evidence>
<evidence type="ECO:0000256" key="3">
    <source>
        <dbReference type="ARBA" id="ARBA00022448"/>
    </source>
</evidence>
<sequence length="333" mass="37421">MKLRLTIFILLVSISLSYAQKAQNVYFFKNNGKKVTEKADADFIRIIQEPDSGETNFKLLEYYSNGNRKTIGQVKSFEPNLVLEGTSMSYDSLGRKTEMAAYKDGLRNGKSLSFFPNGKVRREAEYSYVAPRTDQMIGKGASIGDFIFNTNMKIIYDADSSGTVNIKDGKGHLKNVNIFKGGESVEEGDYIDGLKTGEWIGHDTKANTSFKETYEANKLIAGESLKDGVVYKYTASMEAPEFKGGQKEWNRFIATTTKYPVDAQKNGIRGTVSTSFVVDGKGKVVDVKIEKSVYQSLDDEARRVLQYSPKWEPGKQRGVPVRVKYNQNFNFNF</sequence>
<evidence type="ECO:0000313" key="13">
    <source>
        <dbReference type="Proteomes" id="UP000252081"/>
    </source>
</evidence>
<dbReference type="InterPro" id="IPR051045">
    <property type="entry name" value="TonB-dependent_transducer"/>
</dbReference>
<evidence type="ECO:0000256" key="2">
    <source>
        <dbReference type="ARBA" id="ARBA00006555"/>
    </source>
</evidence>
<evidence type="ECO:0000256" key="7">
    <source>
        <dbReference type="ARBA" id="ARBA00022927"/>
    </source>
</evidence>
<dbReference type="NCBIfam" id="TIGR01352">
    <property type="entry name" value="tonB_Cterm"/>
    <property type="match status" value="1"/>
</dbReference>
<keyword evidence="4" id="KW-1003">Cell membrane</keyword>
<dbReference type="Pfam" id="PF03544">
    <property type="entry name" value="TonB_C"/>
    <property type="match status" value="1"/>
</dbReference>
<evidence type="ECO:0000256" key="6">
    <source>
        <dbReference type="ARBA" id="ARBA00022692"/>
    </source>
</evidence>